<protein>
    <submittedName>
        <fullName evidence="3">Uncharacterized protein</fullName>
    </submittedName>
</protein>
<dbReference type="HOGENOM" id="CLU_750939_0_0_1"/>
<dbReference type="GO" id="GO:0032196">
    <property type="term" value="P:transposition"/>
    <property type="evidence" value="ECO:0007669"/>
    <property type="project" value="InterPro"/>
</dbReference>
<organism evidence="3">
    <name type="scientific">Oryza brachyantha</name>
    <name type="common">malo sina</name>
    <dbReference type="NCBI Taxonomy" id="4533"/>
    <lineage>
        <taxon>Eukaryota</taxon>
        <taxon>Viridiplantae</taxon>
        <taxon>Streptophyta</taxon>
        <taxon>Embryophyta</taxon>
        <taxon>Tracheophyta</taxon>
        <taxon>Spermatophyta</taxon>
        <taxon>Magnoliopsida</taxon>
        <taxon>Liliopsida</taxon>
        <taxon>Poales</taxon>
        <taxon>Poaceae</taxon>
        <taxon>BOP clade</taxon>
        <taxon>Oryzoideae</taxon>
        <taxon>Oryzeae</taxon>
        <taxon>Oryzinae</taxon>
        <taxon>Oryza</taxon>
    </lineage>
</organism>
<evidence type="ECO:0000256" key="1">
    <source>
        <dbReference type="SAM" id="Coils"/>
    </source>
</evidence>
<dbReference type="eggNOG" id="ENOG502R7C4">
    <property type="taxonomic scope" value="Eukaryota"/>
</dbReference>
<dbReference type="AlphaFoldDB" id="J3MFN1"/>
<accession>J3MFN1</accession>
<reference evidence="3" key="1">
    <citation type="journal article" date="2013" name="Nat. Commun.">
        <title>Whole-genome sequencing of Oryza brachyantha reveals mechanisms underlying Oryza genome evolution.</title>
        <authorList>
            <person name="Chen J."/>
            <person name="Huang Q."/>
            <person name="Gao D."/>
            <person name="Wang J."/>
            <person name="Lang Y."/>
            <person name="Liu T."/>
            <person name="Li B."/>
            <person name="Bai Z."/>
            <person name="Luis Goicoechea J."/>
            <person name="Liang C."/>
            <person name="Chen C."/>
            <person name="Zhang W."/>
            <person name="Sun S."/>
            <person name="Liao Y."/>
            <person name="Zhang X."/>
            <person name="Yang L."/>
            <person name="Song C."/>
            <person name="Wang M."/>
            <person name="Shi J."/>
            <person name="Liu G."/>
            <person name="Liu J."/>
            <person name="Zhou H."/>
            <person name="Zhou W."/>
            <person name="Yu Q."/>
            <person name="An N."/>
            <person name="Chen Y."/>
            <person name="Cai Q."/>
            <person name="Wang B."/>
            <person name="Liu B."/>
            <person name="Min J."/>
            <person name="Huang Y."/>
            <person name="Wu H."/>
            <person name="Li Z."/>
            <person name="Zhang Y."/>
            <person name="Yin Y."/>
            <person name="Song W."/>
            <person name="Jiang J."/>
            <person name="Jackson S.A."/>
            <person name="Wing R.A."/>
            <person name="Wang J."/>
            <person name="Chen M."/>
        </authorList>
    </citation>
    <scope>NUCLEOTIDE SEQUENCE [LARGE SCALE GENOMIC DNA]</scope>
    <source>
        <strain evidence="3">cv. IRGC 101232</strain>
    </source>
</reference>
<dbReference type="Gramene" id="OB06G28250.1">
    <property type="protein sequence ID" value="OB06G28250.1"/>
    <property type="gene ID" value="OB06G28250"/>
</dbReference>
<dbReference type="EnsemblPlants" id="OB06G28250.1">
    <property type="protein sequence ID" value="OB06G28250.1"/>
    <property type="gene ID" value="OB06G28250"/>
</dbReference>
<feature type="region of interest" description="Disordered" evidence="2">
    <location>
        <begin position="339"/>
        <end position="369"/>
    </location>
</feature>
<dbReference type="Proteomes" id="UP000006038">
    <property type="component" value="Chromosome 6"/>
</dbReference>
<dbReference type="InterPro" id="IPR039266">
    <property type="entry name" value="EN-1/SPM"/>
</dbReference>
<evidence type="ECO:0000313" key="3">
    <source>
        <dbReference type="EnsemblPlants" id="OB06G28250.1"/>
    </source>
</evidence>
<keyword evidence="4" id="KW-1185">Reference proteome</keyword>
<reference evidence="3" key="2">
    <citation type="submission" date="2013-04" db="UniProtKB">
        <authorList>
            <consortium name="EnsemblPlants"/>
        </authorList>
    </citation>
    <scope>IDENTIFICATION</scope>
</reference>
<feature type="coiled-coil region" evidence="1">
    <location>
        <begin position="266"/>
        <end position="304"/>
    </location>
</feature>
<sequence>MTEDRSWMYTGRQKRDSFTDEWLEKAKAFIEHAFRVVPNANVDGSKEVMQFHLGKYGFKANYEVWIAHGETLATQEQSTPEDGSESVGRMEPATNWKHYQAAVDPLGEYGNLLERVEADFWAQYRWKEGHEAHAKKVLFNVIKNKIGQMLYWTRIQAVLRYYKEILKIPTKEEEACTIYLTQEQYIQGQKEGREISRLEGYIYGHRSKTSQDPNVLCNDNSTNRLASYKGVLRKKHDPTCDWMNQPIDGSTVYQALRAETSSGERINKTLDRMSQLEERNRAQNNQAQEQIREQVAAAVHATNEYWLKYIQNLVEKNGANSLVLPSPPPFCFPTQLASDPGPATHEASQGDSGIGGINDGGTPTVGNCG</sequence>
<evidence type="ECO:0000313" key="4">
    <source>
        <dbReference type="Proteomes" id="UP000006038"/>
    </source>
</evidence>
<keyword evidence="1" id="KW-0175">Coiled coil</keyword>
<evidence type="ECO:0000256" key="2">
    <source>
        <dbReference type="SAM" id="MobiDB-lite"/>
    </source>
</evidence>
<proteinExistence type="predicted"/>
<name>J3MFN1_ORYBR</name>
<dbReference type="PANTHER" id="PTHR33157:SF12">
    <property type="entry name" value="TRANSPOSASE TNP1_EN_SPM-LIKE DOMAIN-CONTAINING PROTEIN"/>
    <property type="match status" value="1"/>
</dbReference>
<dbReference type="PANTHER" id="PTHR33157">
    <property type="entry name" value="AUTONOMOUS TRANSPOSABLE ELEMENT EN-1 MOSAIC PROTEIN-RELATED"/>
    <property type="match status" value="1"/>
</dbReference>